<protein>
    <recommendedName>
        <fullName evidence="4">BAR domain-containing protein</fullName>
    </recommendedName>
</protein>
<feature type="coiled-coil region" evidence="1">
    <location>
        <begin position="127"/>
        <end position="188"/>
    </location>
</feature>
<dbReference type="AlphaFoldDB" id="A0A836LI65"/>
<keyword evidence="1" id="KW-0175">Coiled coil</keyword>
<dbReference type="EMBL" id="JAFJZO010000021">
    <property type="protein sequence ID" value="KAG5505643.1"/>
    <property type="molecule type" value="Genomic_DNA"/>
</dbReference>
<name>A0A836LI65_9TRYP</name>
<organism evidence="2 3">
    <name type="scientific">Porcisia hertigi</name>
    <dbReference type="NCBI Taxonomy" id="2761500"/>
    <lineage>
        <taxon>Eukaryota</taxon>
        <taxon>Discoba</taxon>
        <taxon>Euglenozoa</taxon>
        <taxon>Kinetoplastea</taxon>
        <taxon>Metakinetoplastina</taxon>
        <taxon>Trypanosomatida</taxon>
        <taxon>Trypanosomatidae</taxon>
        <taxon>Leishmaniinae</taxon>
        <taxon>Porcisia</taxon>
    </lineage>
</organism>
<dbReference type="GeneID" id="94291025"/>
<dbReference type="Gene3D" id="1.20.1270.60">
    <property type="entry name" value="Arfaptin homology (AH) domain/BAR domain"/>
    <property type="match status" value="1"/>
</dbReference>
<dbReference type="PANTHER" id="PTHR38148:SF3">
    <property type="entry name" value="BAR DOMAIN-CONTAINING PROTEIN"/>
    <property type="match status" value="1"/>
</dbReference>
<dbReference type="RefSeq" id="XP_067757311.1">
    <property type="nucleotide sequence ID" value="XM_067900948.1"/>
</dbReference>
<keyword evidence="3" id="KW-1185">Reference proteome</keyword>
<dbReference type="SUPFAM" id="SSF103657">
    <property type="entry name" value="BAR/IMD domain-like"/>
    <property type="match status" value="1"/>
</dbReference>
<evidence type="ECO:0008006" key="4">
    <source>
        <dbReference type="Google" id="ProtNLM"/>
    </source>
</evidence>
<evidence type="ECO:0000256" key="1">
    <source>
        <dbReference type="SAM" id="Coils"/>
    </source>
</evidence>
<dbReference type="KEGG" id="phet:94291025"/>
<dbReference type="PANTHER" id="PTHR38148">
    <property type="entry name" value="BAR DOMAIN-CONTAINING PROTEIN"/>
    <property type="match status" value="1"/>
</dbReference>
<comment type="caution">
    <text evidence="2">The sequence shown here is derived from an EMBL/GenBank/DDBJ whole genome shotgun (WGS) entry which is preliminary data.</text>
</comment>
<dbReference type="InterPro" id="IPR027267">
    <property type="entry name" value="AH/BAR_dom_sf"/>
</dbReference>
<dbReference type="Proteomes" id="UP000674318">
    <property type="component" value="Chromosome 21"/>
</dbReference>
<proteinExistence type="predicted"/>
<reference evidence="2 3" key="1">
    <citation type="submission" date="2021-02" db="EMBL/GenBank/DDBJ databases">
        <title>Porcisia hertigi Genome sequencing and assembly.</title>
        <authorList>
            <person name="Almutairi H."/>
            <person name="Gatherer D."/>
        </authorList>
    </citation>
    <scope>NUCLEOTIDE SEQUENCE [LARGE SCALE GENOMIC DNA]</scope>
    <source>
        <strain evidence="2 3">C119</strain>
    </source>
</reference>
<gene>
    <name evidence="2" type="ORF">JKF63_04978</name>
</gene>
<accession>A0A836LI65</accession>
<dbReference type="OrthoDB" id="273225at2759"/>
<evidence type="ECO:0000313" key="3">
    <source>
        <dbReference type="Proteomes" id="UP000674318"/>
    </source>
</evidence>
<sequence length="231" mass="25903">MKKLVLDTKTALGMVPKTVDLDFDAKVAMVKTIEQNLSNYTTCMEGMKLAAESLAKAVRNVSVVLEAMTADDDIPASMKSLAADHTTAAAKISSEYLLDYKKVIDDAERAADIKALVTECKHLGAKRNKIRKEYDNYRDVVNKKEAEYRKKGKDLGDSKHYVDELNKRDALKRDFDATTEEYKRAYDNLSARKVSSYMTALTKYTDCTFQLLSSLEGQMATLNKKAELVTL</sequence>
<evidence type="ECO:0000313" key="2">
    <source>
        <dbReference type="EMBL" id="KAG5505643.1"/>
    </source>
</evidence>